<dbReference type="OrthoDB" id="6195343at2"/>
<dbReference type="Proteomes" id="UP000315439">
    <property type="component" value="Unassembled WGS sequence"/>
</dbReference>
<evidence type="ECO:0000313" key="3">
    <source>
        <dbReference type="Proteomes" id="UP000315439"/>
    </source>
</evidence>
<evidence type="ECO:0008006" key="4">
    <source>
        <dbReference type="Google" id="ProtNLM"/>
    </source>
</evidence>
<organism evidence="2 3">
    <name type="scientific">Aliikangiella coralliicola</name>
    <dbReference type="NCBI Taxonomy" id="2592383"/>
    <lineage>
        <taxon>Bacteria</taxon>
        <taxon>Pseudomonadati</taxon>
        <taxon>Pseudomonadota</taxon>
        <taxon>Gammaproteobacteria</taxon>
        <taxon>Oceanospirillales</taxon>
        <taxon>Pleioneaceae</taxon>
        <taxon>Aliikangiella</taxon>
    </lineage>
</organism>
<name>A0A545UEA4_9GAMM</name>
<keyword evidence="1" id="KW-0732">Signal</keyword>
<feature type="chain" id="PRO_5021736570" description="VCBS repeat-containing protein" evidence="1">
    <location>
        <begin position="26"/>
        <end position="503"/>
    </location>
</feature>
<proteinExistence type="predicted"/>
<dbReference type="AlphaFoldDB" id="A0A545UEA4"/>
<dbReference type="EMBL" id="VIKS01000006">
    <property type="protein sequence ID" value="TQV87799.1"/>
    <property type="molecule type" value="Genomic_DNA"/>
</dbReference>
<evidence type="ECO:0000256" key="1">
    <source>
        <dbReference type="SAM" id="SignalP"/>
    </source>
</evidence>
<dbReference type="PROSITE" id="PS51257">
    <property type="entry name" value="PROKAR_LIPOPROTEIN"/>
    <property type="match status" value="1"/>
</dbReference>
<gene>
    <name evidence="2" type="ORF">FLL46_10465</name>
</gene>
<keyword evidence="3" id="KW-1185">Reference proteome</keyword>
<reference evidence="2 3" key="1">
    <citation type="submission" date="2019-07" db="EMBL/GenBank/DDBJ databases">
        <title>Draft genome for Aliikangiella sp. M105.</title>
        <authorList>
            <person name="Wang G."/>
        </authorList>
    </citation>
    <scope>NUCLEOTIDE SEQUENCE [LARGE SCALE GENOMIC DNA]</scope>
    <source>
        <strain evidence="2 3">M105</strain>
    </source>
</reference>
<sequence length="503" mass="56634">MMRPSIFFCLRKITISYFKSSSLTAFGLAALLVGCGGGSSSPPDVVEPPPLVQKLEFKTQQGSNSNFIATIDDIDRSLNASLNKVATLPNNDLVIIGQYATSEEYKDTKGFFARITPDLEIKLMVEDSSGFAGLCTHPSGDYTLARFIEKENASQSDTFTVQIERYDDADNLTQKVFLTDPFAEDYYEFPFSQKEHEEFPYKIESNQRAAVPNYRPEFSNWITYTNRSNFLQLHCIEEELLVSYNYEGLKLTRYDQSLQQQWSQAITTRNFYNSSFERLAHTAIDSHGNVIVATNFPNNGALAYNHRFSTSYEYDPQKLNTSNLLVKAFTPEGALIYEKVIGSEENDLLVDIETINDKLFIGVNNRRLKTPSGANNTTEWDIGLFEVDLSDFSYDHNFLNFDNEDLLRGITQVGEDIYLHGVTGFKQVDTNSWVANGNGFYKKLTNGELTDKESYTEVVGVRHSEIADLTVVSDKLIAVGKSDAPITHSTDRNSSALLYIKAL</sequence>
<evidence type="ECO:0000313" key="2">
    <source>
        <dbReference type="EMBL" id="TQV87799.1"/>
    </source>
</evidence>
<dbReference type="RefSeq" id="WP_142893460.1">
    <property type="nucleotide sequence ID" value="NZ_ML660163.1"/>
</dbReference>
<feature type="signal peptide" evidence="1">
    <location>
        <begin position="1"/>
        <end position="25"/>
    </location>
</feature>
<accession>A0A545UEA4</accession>
<protein>
    <recommendedName>
        <fullName evidence="4">VCBS repeat-containing protein</fullName>
    </recommendedName>
</protein>
<comment type="caution">
    <text evidence="2">The sequence shown here is derived from an EMBL/GenBank/DDBJ whole genome shotgun (WGS) entry which is preliminary data.</text>
</comment>